<evidence type="ECO:0000313" key="4">
    <source>
        <dbReference type="EMBL" id="OPG15131.1"/>
    </source>
</evidence>
<feature type="compositionally biased region" description="Low complexity" evidence="1">
    <location>
        <begin position="35"/>
        <end position="45"/>
    </location>
</feature>
<sequence length="205" mass="21163">MSVFGMAVTAVYAAGYIYTMPSAQANTSSIPGLNPTTPTPSQSTPGAAAKAYNSKPQSSTKKSSSSHHATSTTASKKSTPTHHAPSTAASTSSTAKKGNTKSSTSTSTAKKPAAKAAQYKDGVFTGVASNPYGGLSLAVTIAHGKIAAVKITSYTMHYPQSVIDPQLPQEAVQMQTWRIYIVSGATASTYNFAEAMYQALNKAKA</sequence>
<dbReference type="EMBL" id="MWPS01000043">
    <property type="protein sequence ID" value="OPG15131.1"/>
    <property type="molecule type" value="Genomic_DNA"/>
</dbReference>
<comment type="caution">
    <text evidence="4">The sequence shown here is derived from an EMBL/GenBank/DDBJ whole genome shotgun (WGS) entry which is preliminary data.</text>
</comment>
<dbReference type="SMART" id="SM00900">
    <property type="entry name" value="FMN_bind"/>
    <property type="match status" value="1"/>
</dbReference>
<proteinExistence type="predicted"/>
<dbReference type="GO" id="GO:0010181">
    <property type="term" value="F:FMN binding"/>
    <property type="evidence" value="ECO:0007669"/>
    <property type="project" value="InterPro"/>
</dbReference>
<gene>
    <name evidence="4" type="ORF">B2M26_13345</name>
</gene>
<feature type="signal peptide" evidence="2">
    <location>
        <begin position="1"/>
        <end position="25"/>
    </location>
</feature>
<feature type="region of interest" description="Disordered" evidence="1">
    <location>
        <begin position="29"/>
        <end position="115"/>
    </location>
</feature>
<reference evidence="4 5" key="1">
    <citation type="submission" date="2017-02" db="EMBL/GenBank/DDBJ databases">
        <title>Draft genome of Acidibacillus ferrooxidans Huett2.</title>
        <authorList>
            <person name="Schopf S."/>
        </authorList>
    </citation>
    <scope>NUCLEOTIDE SEQUENCE [LARGE SCALE GENOMIC DNA]</scope>
    <source>
        <strain evidence="4 5">Huett2</strain>
    </source>
</reference>
<dbReference type="Gene3D" id="3.90.1010.20">
    <property type="match status" value="1"/>
</dbReference>
<feature type="chain" id="PRO_5011985364" description="FMN-binding domain-containing protein" evidence="2">
    <location>
        <begin position="26"/>
        <end position="205"/>
    </location>
</feature>
<feature type="compositionally biased region" description="Low complexity" evidence="1">
    <location>
        <begin position="54"/>
        <end position="115"/>
    </location>
</feature>
<keyword evidence="5" id="KW-1185">Reference proteome</keyword>
<protein>
    <recommendedName>
        <fullName evidence="3">FMN-binding domain-containing protein</fullName>
    </recommendedName>
</protein>
<dbReference type="InterPro" id="IPR007329">
    <property type="entry name" value="FMN-bd"/>
</dbReference>
<organism evidence="4 5">
    <name type="scientific">Ferroacidibacillus organovorans</name>
    <dbReference type="NCBI Taxonomy" id="1765683"/>
    <lineage>
        <taxon>Bacteria</taxon>
        <taxon>Bacillati</taxon>
        <taxon>Bacillota</taxon>
        <taxon>Bacilli</taxon>
        <taxon>Bacillales</taxon>
        <taxon>Alicyclobacillaceae</taxon>
        <taxon>Ferroacidibacillus</taxon>
    </lineage>
</organism>
<feature type="domain" description="FMN-binding" evidence="3">
    <location>
        <begin position="131"/>
        <end position="203"/>
    </location>
</feature>
<evidence type="ECO:0000256" key="1">
    <source>
        <dbReference type="SAM" id="MobiDB-lite"/>
    </source>
</evidence>
<dbReference type="GO" id="GO:0016020">
    <property type="term" value="C:membrane"/>
    <property type="evidence" value="ECO:0007669"/>
    <property type="project" value="InterPro"/>
</dbReference>
<dbReference type="AlphaFoldDB" id="A0A1V4EQF2"/>
<accession>A0A1V4EQF2</accession>
<evidence type="ECO:0000259" key="3">
    <source>
        <dbReference type="SMART" id="SM00900"/>
    </source>
</evidence>
<evidence type="ECO:0000313" key="5">
    <source>
        <dbReference type="Proteomes" id="UP000190229"/>
    </source>
</evidence>
<evidence type="ECO:0000256" key="2">
    <source>
        <dbReference type="SAM" id="SignalP"/>
    </source>
</evidence>
<dbReference type="Proteomes" id="UP000190229">
    <property type="component" value="Unassembled WGS sequence"/>
</dbReference>
<keyword evidence="2" id="KW-0732">Signal</keyword>
<name>A0A1V4EQF2_9BACL</name>